<dbReference type="RefSeq" id="WP_170115092.1">
    <property type="nucleotide sequence ID" value="NZ_QGGU01000001.1"/>
</dbReference>
<reference evidence="4 5" key="1">
    <citation type="submission" date="2018-05" db="EMBL/GenBank/DDBJ databases">
        <title>Genomic Encyclopedia of Type Strains, Phase IV (KMG-IV): sequencing the most valuable type-strain genomes for metagenomic binning, comparative biology and taxonomic classification.</title>
        <authorList>
            <person name="Goeker M."/>
        </authorList>
    </citation>
    <scope>NUCLEOTIDE SEQUENCE [LARGE SCALE GENOMIC DNA]</scope>
    <source>
        <strain evidence="4 5">DSM 25350</strain>
    </source>
</reference>
<protein>
    <submittedName>
        <fullName evidence="4">Short-subunit dehydrogenase</fullName>
    </submittedName>
</protein>
<dbReference type="EMBL" id="QGGU01000001">
    <property type="protein sequence ID" value="PWK54232.1"/>
    <property type="molecule type" value="Genomic_DNA"/>
</dbReference>
<evidence type="ECO:0000313" key="4">
    <source>
        <dbReference type="EMBL" id="PWK54232.1"/>
    </source>
</evidence>
<dbReference type="PRINTS" id="PR00080">
    <property type="entry name" value="SDRFAMILY"/>
</dbReference>
<dbReference type="AlphaFoldDB" id="A0A316G0P9"/>
<evidence type="ECO:0000256" key="3">
    <source>
        <dbReference type="RuleBase" id="RU000363"/>
    </source>
</evidence>
<dbReference type="CDD" id="cd05233">
    <property type="entry name" value="SDR_c"/>
    <property type="match status" value="1"/>
</dbReference>
<organism evidence="4 5">
    <name type="scientific">Pleionea mediterranea</name>
    <dbReference type="NCBI Taxonomy" id="523701"/>
    <lineage>
        <taxon>Bacteria</taxon>
        <taxon>Pseudomonadati</taxon>
        <taxon>Pseudomonadota</taxon>
        <taxon>Gammaproteobacteria</taxon>
        <taxon>Oceanospirillales</taxon>
        <taxon>Pleioneaceae</taxon>
        <taxon>Pleionea</taxon>
    </lineage>
</organism>
<comment type="caution">
    <text evidence="4">The sequence shown here is derived from an EMBL/GenBank/DDBJ whole genome shotgun (WGS) entry which is preliminary data.</text>
</comment>
<evidence type="ECO:0000256" key="2">
    <source>
        <dbReference type="ARBA" id="ARBA00023002"/>
    </source>
</evidence>
<keyword evidence="5" id="KW-1185">Reference proteome</keyword>
<dbReference type="InterPro" id="IPR036291">
    <property type="entry name" value="NAD(P)-bd_dom_sf"/>
</dbReference>
<proteinExistence type="inferred from homology"/>
<keyword evidence="2" id="KW-0560">Oxidoreductase</keyword>
<evidence type="ECO:0000313" key="5">
    <source>
        <dbReference type="Proteomes" id="UP000245790"/>
    </source>
</evidence>
<sequence>MSQESVAVITGASRGLGRSIAIHLSRQGYRLALIARNQKELEQLKHELNKPDDKVQCFRFDLSNFAEIASLVDRIHTSFGSIDVLINNAGVGFYKPLSEHSTDEINAIINVNLTAPIILSKFVSEIMQQQKLGHIINIGSDLAQKPLANMTPYVASKHGVQGMSQSLLREVKEDGVKVTVINSGIVDTYFHGGVQGEQPSDKSLKPDELAQLVLQVLQQPGYQLIDQITVHPLHQEF</sequence>
<dbReference type="PIRSF" id="PIRSF000126">
    <property type="entry name" value="11-beta-HSD1"/>
    <property type="match status" value="1"/>
</dbReference>
<accession>A0A316G0P9</accession>
<dbReference type="InterPro" id="IPR002347">
    <property type="entry name" value="SDR_fam"/>
</dbReference>
<dbReference type="Gene3D" id="3.40.50.720">
    <property type="entry name" value="NAD(P)-binding Rossmann-like Domain"/>
    <property type="match status" value="1"/>
</dbReference>
<comment type="similarity">
    <text evidence="1 3">Belongs to the short-chain dehydrogenases/reductases (SDR) family.</text>
</comment>
<dbReference type="Pfam" id="PF00106">
    <property type="entry name" value="adh_short"/>
    <property type="match status" value="1"/>
</dbReference>
<dbReference type="GO" id="GO:0016020">
    <property type="term" value="C:membrane"/>
    <property type="evidence" value="ECO:0007669"/>
    <property type="project" value="TreeGrafter"/>
</dbReference>
<name>A0A316G0P9_9GAMM</name>
<dbReference type="PANTHER" id="PTHR44196">
    <property type="entry name" value="DEHYDROGENASE/REDUCTASE SDR FAMILY MEMBER 7B"/>
    <property type="match status" value="1"/>
</dbReference>
<evidence type="ECO:0000256" key="1">
    <source>
        <dbReference type="ARBA" id="ARBA00006484"/>
    </source>
</evidence>
<dbReference type="GO" id="GO:0016491">
    <property type="term" value="F:oxidoreductase activity"/>
    <property type="evidence" value="ECO:0007669"/>
    <property type="project" value="UniProtKB-KW"/>
</dbReference>
<dbReference type="Proteomes" id="UP000245790">
    <property type="component" value="Unassembled WGS sequence"/>
</dbReference>
<dbReference type="SUPFAM" id="SSF51735">
    <property type="entry name" value="NAD(P)-binding Rossmann-fold domains"/>
    <property type="match status" value="1"/>
</dbReference>
<gene>
    <name evidence="4" type="ORF">C8D97_10180</name>
</gene>
<dbReference type="PRINTS" id="PR00081">
    <property type="entry name" value="GDHRDH"/>
</dbReference>
<dbReference type="PANTHER" id="PTHR44196:SF1">
    <property type="entry name" value="DEHYDROGENASE_REDUCTASE SDR FAMILY MEMBER 7B"/>
    <property type="match status" value="1"/>
</dbReference>